<gene>
    <name evidence="2" type="ORF">ACFOGI_04590</name>
</gene>
<comment type="caution">
    <text evidence="2">The sequence shown here is derived from an EMBL/GenBank/DDBJ whole genome shotgun (WGS) entry which is preliminary data.</text>
</comment>
<reference evidence="3" key="1">
    <citation type="journal article" date="2019" name="Int. J. Syst. Evol. Microbiol.">
        <title>The Global Catalogue of Microorganisms (GCM) 10K type strain sequencing project: providing services to taxonomists for standard genome sequencing and annotation.</title>
        <authorList>
            <consortium name="The Broad Institute Genomics Platform"/>
            <consortium name="The Broad Institute Genome Sequencing Center for Infectious Disease"/>
            <person name="Wu L."/>
            <person name="Ma J."/>
        </authorList>
    </citation>
    <scope>NUCLEOTIDE SEQUENCE [LARGE SCALE GENOMIC DNA]</scope>
    <source>
        <strain evidence="3">KCTC 13128</strain>
    </source>
</reference>
<evidence type="ECO:0000256" key="1">
    <source>
        <dbReference type="SAM" id="Phobius"/>
    </source>
</evidence>
<evidence type="ECO:0000313" key="2">
    <source>
        <dbReference type="EMBL" id="MFC3039519.1"/>
    </source>
</evidence>
<proteinExistence type="predicted"/>
<organism evidence="2 3">
    <name type="scientific">Virgibacillus xinjiangensis</name>
    <dbReference type="NCBI Taxonomy" id="393090"/>
    <lineage>
        <taxon>Bacteria</taxon>
        <taxon>Bacillati</taxon>
        <taxon>Bacillota</taxon>
        <taxon>Bacilli</taxon>
        <taxon>Bacillales</taxon>
        <taxon>Bacillaceae</taxon>
        <taxon>Virgibacillus</taxon>
    </lineage>
</organism>
<protein>
    <submittedName>
        <fullName evidence="2">Uncharacterized protein</fullName>
    </submittedName>
</protein>
<keyword evidence="1" id="KW-0812">Transmembrane</keyword>
<accession>A0ABV7CSY7</accession>
<name>A0ABV7CSY7_9BACI</name>
<evidence type="ECO:0000313" key="3">
    <source>
        <dbReference type="Proteomes" id="UP001595279"/>
    </source>
</evidence>
<keyword evidence="1" id="KW-1133">Transmembrane helix</keyword>
<keyword evidence="3" id="KW-1185">Reference proteome</keyword>
<dbReference type="EMBL" id="JBHRSA010000013">
    <property type="protein sequence ID" value="MFC3039519.1"/>
    <property type="molecule type" value="Genomic_DNA"/>
</dbReference>
<dbReference type="RefSeq" id="WP_390269113.1">
    <property type="nucleotide sequence ID" value="NZ_JBHRSA010000013.1"/>
</dbReference>
<keyword evidence="1" id="KW-0472">Membrane</keyword>
<sequence length="50" mass="5814">MDAVGAVFNVLFFILVIYLISRVAHFMNNTTNKLKEIDEKLEELRESNNI</sequence>
<feature type="transmembrane region" description="Helical" evidence="1">
    <location>
        <begin position="6"/>
        <end position="25"/>
    </location>
</feature>
<dbReference type="Proteomes" id="UP001595279">
    <property type="component" value="Unassembled WGS sequence"/>
</dbReference>